<dbReference type="InterPro" id="IPR025161">
    <property type="entry name" value="IS402-like_dom"/>
</dbReference>
<organism evidence="3 4">
    <name type="scientific">Ruegeria sediminis</name>
    <dbReference type="NCBI Taxonomy" id="2583820"/>
    <lineage>
        <taxon>Bacteria</taxon>
        <taxon>Pseudomonadati</taxon>
        <taxon>Pseudomonadota</taxon>
        <taxon>Alphaproteobacteria</taxon>
        <taxon>Rhodobacterales</taxon>
        <taxon>Roseobacteraceae</taxon>
        <taxon>Ruegeria</taxon>
    </lineage>
</organism>
<dbReference type="PANTHER" id="PTHR30007">
    <property type="entry name" value="PHP DOMAIN PROTEIN"/>
    <property type="match status" value="1"/>
</dbReference>
<evidence type="ECO:0000313" key="3">
    <source>
        <dbReference type="EMBL" id="TMV09189.1"/>
    </source>
</evidence>
<evidence type="ECO:0000313" key="4">
    <source>
        <dbReference type="Proteomes" id="UP001193035"/>
    </source>
</evidence>
<comment type="caution">
    <text evidence="3">The sequence shown here is derived from an EMBL/GenBank/DDBJ whole genome shotgun (WGS) entry which is preliminary data.</text>
</comment>
<dbReference type="EMBL" id="VCPD01000002">
    <property type="protein sequence ID" value="TMV09189.1"/>
    <property type="molecule type" value="Genomic_DNA"/>
</dbReference>
<evidence type="ECO:0000259" key="1">
    <source>
        <dbReference type="Pfam" id="PF01609"/>
    </source>
</evidence>
<keyword evidence="4" id="KW-1185">Reference proteome</keyword>
<feature type="domain" description="Insertion element IS402-like" evidence="2">
    <location>
        <begin position="5"/>
        <end position="66"/>
    </location>
</feature>
<dbReference type="InterPro" id="IPR002559">
    <property type="entry name" value="Transposase_11"/>
</dbReference>
<evidence type="ECO:0000259" key="2">
    <source>
        <dbReference type="Pfam" id="PF13340"/>
    </source>
</evidence>
<dbReference type="NCBIfam" id="NF033580">
    <property type="entry name" value="transpos_IS5_3"/>
    <property type="match status" value="1"/>
</dbReference>
<gene>
    <name evidence="3" type="ORF">FGK63_08055</name>
</gene>
<dbReference type="Pfam" id="PF01609">
    <property type="entry name" value="DDE_Tnp_1"/>
    <property type="match status" value="1"/>
</dbReference>
<name>A0ABY2X1T5_9RHOB</name>
<reference evidence="3 4" key="1">
    <citation type="submission" date="2019-05" db="EMBL/GenBank/DDBJ databases">
        <title>Ruegeria sp. nov., isolated from tidal flat.</title>
        <authorList>
            <person name="Kim W."/>
        </authorList>
    </citation>
    <scope>NUCLEOTIDE SEQUENCE [LARGE SCALE GENOMIC DNA]</scope>
    <source>
        <strain evidence="3 4">CAU 1488</strain>
    </source>
</reference>
<sequence>MAKRSPFFPKSHGRPRVDDRRVLSGIIFINRNGLRWRDAPEAYGPHKTLYSRWKRWSEKGIFAQMMVGLAVEHGEEKTVMIDATYLKAHRTATSMAANKGGRGRLIGRTKGGMNTKLHAICDSQGRPLSLFVTAGQVSDYIGARALLSSIPNVDWLLGDRGYDADWFRDALKDKGIRACIPGRKQRKTTVKYDKRRYKRRNRIEIMFGRLKDWRRVAKRYDRCPKVFLSAIALAATVIYWL</sequence>
<proteinExistence type="predicted"/>
<accession>A0ABY2X1T5</accession>
<dbReference type="InterPro" id="IPR012337">
    <property type="entry name" value="RNaseH-like_sf"/>
</dbReference>
<feature type="domain" description="Transposase IS4-like" evidence="1">
    <location>
        <begin position="76"/>
        <end position="234"/>
    </location>
</feature>
<protein>
    <submittedName>
        <fullName evidence="3">IS5 family transposase</fullName>
    </submittedName>
</protein>
<dbReference type="Pfam" id="PF13340">
    <property type="entry name" value="DUF4096"/>
    <property type="match status" value="1"/>
</dbReference>
<dbReference type="PANTHER" id="PTHR30007:SF1">
    <property type="entry name" value="BLR1914 PROTEIN"/>
    <property type="match status" value="1"/>
</dbReference>
<dbReference type="Proteomes" id="UP001193035">
    <property type="component" value="Unassembled WGS sequence"/>
</dbReference>
<dbReference type="SUPFAM" id="SSF53098">
    <property type="entry name" value="Ribonuclease H-like"/>
    <property type="match status" value="1"/>
</dbReference>